<dbReference type="PANTHER" id="PTHR12975">
    <property type="entry name" value="TRANSPORT PROTEIN TRAPP"/>
    <property type="match status" value="1"/>
</dbReference>
<dbReference type="InterPro" id="IPR058540">
    <property type="entry name" value="Ig_TPPC8_3rd"/>
</dbReference>
<evidence type="ECO:0000259" key="3">
    <source>
        <dbReference type="Pfam" id="PF24546"/>
    </source>
</evidence>
<dbReference type="GO" id="GO:1990072">
    <property type="term" value="C:TRAPPIII protein complex"/>
    <property type="evidence" value="ECO:0007669"/>
    <property type="project" value="TreeGrafter"/>
</dbReference>
<dbReference type="EMBL" id="UFQT01001876">
    <property type="protein sequence ID" value="SSX32072.1"/>
    <property type="molecule type" value="Genomic_DNA"/>
</dbReference>
<dbReference type="InterPro" id="IPR024420">
    <property type="entry name" value="TRAPP_III_complex_Trs85"/>
</dbReference>
<dbReference type="InterPro" id="IPR058541">
    <property type="entry name" value="Ig_TPPC8_1st"/>
</dbReference>
<dbReference type="VEuPathDB" id="VectorBase:CSON004442"/>
<proteinExistence type="predicted"/>
<dbReference type="Pfam" id="PF24546">
    <property type="entry name" value="Ig_TPPC8_3rd"/>
    <property type="match status" value="1"/>
</dbReference>
<dbReference type="InterPro" id="IPR058538">
    <property type="entry name" value="Ig_TPPC8_2nd"/>
</dbReference>
<evidence type="ECO:0000313" key="4">
    <source>
        <dbReference type="EMBL" id="SSX32072.1"/>
    </source>
</evidence>
<dbReference type="PANTHER" id="PTHR12975:SF6">
    <property type="entry name" value="TRAFFICKING PROTEIN PARTICLE COMPLEX SUBUNIT 8"/>
    <property type="match status" value="1"/>
</dbReference>
<dbReference type="SUPFAM" id="SSF48452">
    <property type="entry name" value="TPR-like"/>
    <property type="match status" value="1"/>
</dbReference>
<organism evidence="4">
    <name type="scientific">Culicoides sonorensis</name>
    <name type="common">Biting midge</name>
    <dbReference type="NCBI Taxonomy" id="179676"/>
    <lineage>
        <taxon>Eukaryota</taxon>
        <taxon>Metazoa</taxon>
        <taxon>Ecdysozoa</taxon>
        <taxon>Arthropoda</taxon>
        <taxon>Hexapoda</taxon>
        <taxon>Insecta</taxon>
        <taxon>Pterygota</taxon>
        <taxon>Neoptera</taxon>
        <taxon>Endopterygota</taxon>
        <taxon>Diptera</taxon>
        <taxon>Nematocera</taxon>
        <taxon>Chironomoidea</taxon>
        <taxon>Ceratopogonidae</taxon>
        <taxon>Ceratopogoninae</taxon>
        <taxon>Culicoides</taxon>
        <taxon>Monoculicoides</taxon>
    </lineage>
</organism>
<dbReference type="Pfam" id="PF24545">
    <property type="entry name" value="Ig_TPPC8_1st"/>
    <property type="match status" value="1"/>
</dbReference>
<gene>
    <name evidence="4" type="primary">CSON004442</name>
</gene>
<accession>A0A336MNX8</accession>
<name>A0A336MNX8_CULSO</name>
<dbReference type="Pfam" id="PF24544">
    <property type="entry name" value="Ig_TPPC8_2nd"/>
    <property type="match status" value="1"/>
</dbReference>
<feature type="domain" description="TPPC8 second Ig-like" evidence="1">
    <location>
        <begin position="908"/>
        <end position="1029"/>
    </location>
</feature>
<evidence type="ECO:0000259" key="1">
    <source>
        <dbReference type="Pfam" id="PF24544"/>
    </source>
</evidence>
<dbReference type="OMA" id="GHTISMW"/>
<feature type="domain" description="TPPC8 third Ig-like" evidence="3">
    <location>
        <begin position="1032"/>
        <end position="1231"/>
    </location>
</feature>
<feature type="domain" description="TPPC8 first Ig-like" evidence="2">
    <location>
        <begin position="701"/>
        <end position="906"/>
    </location>
</feature>
<evidence type="ECO:0000259" key="2">
    <source>
        <dbReference type="Pfam" id="PF24545"/>
    </source>
</evidence>
<sequence>MVSIHSPKEVIQSEFVPRVAVICSSSADEICMKNNLSFVEMLQPYSKLTTDAHFRDTSGVSVSVKGLSISFADIESRPPQTMLARKMLNEAIASVTEAESKKMIKICDDLVIDIPEPCPWFDQWREIFFSVQFPADHEFTRHYLSCLIVVSSSDPNPLESANQLTQKVQMMQNTVPPRLPKWFSSDVLNCYVMLHDGRSCDLSRTQQGFEAIKSVYGENRCFLLQINSNEHPQPDIVDVWAKFIRRHHRGMDMTGNVSSSDYQGLVERSIADVQVTVIPPDTLNVEPGPPEMIVAHPLSPVTETGQDLLQNPAMTDSADSLTQTYQSKDAKFMAEVIEGNHGQYLSSTDLDNLRHFVQDFTVRALVPFVEKLVGTLNESIANKKGVSRSLLSATKRWFVTNKPAIGTGQNAVAYTQDSTELQTRKLGDLYFMLGNYALAFQSYHQAKRDFNADSAWQYYAGALEMAALSAFMQGQSNRKTYDYMEEAIVTYMNYCKMPQFATRATLLSLECLKAGKMYNEACRQLTRMTSEDSDLRSAILLEQAAFCYISGPTPYFRKYAFHMVLAAHRYQRAGQRKHSYRAHKMAYEVYRGKCWNLAVDHVLHTVGKQAMTLKKLDEASTLFAHLLRPSAWKDAEKQTLFFNDYIAAQKALLSQEETVNLLDVAIPVIVQNSVRVLVTSQPPVANPLFVPASNITINNSQNDEQKWHKLEEMVAQYAAPKPIMVFKPNKALFSHDHPATSDHPLCVHGEPIEISFVLENTIKPQIIFEEINLLWEFIPDDTAKARVSNQSLFKVTGVEVGSKEMLDSVVTSFSVKRLDFKEYEKKQVVMKLTAKQIGMLKIVGIAGRLSCPNETSGSLWGKLMFESNWIKINEKKQELDKKLEIQVLPPAPALHVSFSQTPDEVLAGEIIPIMINLTNAGTSPIGDVFVAVENPRWISVNPEESDLPLTVLRNFRNLTNETFHRDRESRKQYVFKLFKSNEPSVINPKETKTSSIWLQAPYKKGKKDICFLIYYAMSSDYPKLRYRLVRHIWHMNVHESLNVGADCNIGNTETNELGIDLQIKNLNQVHHALMTNIMVSNVNLYCSQYELDSDSIIFMNSPSYERIFKGNDETGLKSDEALSLRIPLKLKSSEPSKNSVMDFLNSQISEVVVRNIREAKHQLPELGTPGSFLMKHETKYIDVFDKGMTQEEFSSIISKPDQHMTICLSWKAIVNDGSAIQRNTFGQHFIQLRNLYEMVHCPPREHLQTTSFIHEAHQSIYDVKKIDDDDFSQPNIETDWELGGWAVHNVNVAQRCFIEFDVHVTDLNDGKTTKIF</sequence>
<reference evidence="4" key="1">
    <citation type="submission" date="2018-07" db="EMBL/GenBank/DDBJ databases">
        <authorList>
            <person name="Quirk P.G."/>
            <person name="Krulwich T.A."/>
        </authorList>
    </citation>
    <scope>NUCLEOTIDE SEQUENCE</scope>
</reference>
<protein>
    <submittedName>
        <fullName evidence="4">CSON004442 protein</fullName>
    </submittedName>
</protein>
<dbReference type="Pfam" id="PF12739">
    <property type="entry name" value="TRAPPC-Trs85"/>
    <property type="match status" value="1"/>
</dbReference>
<dbReference type="InterPro" id="IPR011990">
    <property type="entry name" value="TPR-like_helical_dom_sf"/>
</dbReference>